<name>A0A1H5F2V9_9NOCA</name>
<sequence>MMGSMPMPDWNQDSLVWRFAMTDDGPDFHDTPGFDPPDPWLLAIAAVARDLRCLRYGERELQVERLVWELAISDQYAVTLGWRGPRVGGFNLCHGVSMDAPYPQAAVWVAETTQGELTGYEFIQWPSRGRHILNPLLHPEGPVWVDPHTDTPVATIGELCEQTAAWEALAPPQER</sequence>
<organism evidence="1 2">
    <name type="scientific">Rhodococcus koreensis</name>
    <dbReference type="NCBI Taxonomy" id="99653"/>
    <lineage>
        <taxon>Bacteria</taxon>
        <taxon>Bacillati</taxon>
        <taxon>Actinomycetota</taxon>
        <taxon>Actinomycetes</taxon>
        <taxon>Mycobacteriales</taxon>
        <taxon>Nocardiaceae</taxon>
        <taxon>Rhodococcus</taxon>
    </lineage>
</organism>
<evidence type="ECO:0000313" key="2">
    <source>
        <dbReference type="Proteomes" id="UP000183561"/>
    </source>
</evidence>
<dbReference type="AlphaFoldDB" id="A0A1H5F2V9"/>
<dbReference type="Proteomes" id="UP000183561">
    <property type="component" value="Unassembled WGS sequence"/>
</dbReference>
<protein>
    <submittedName>
        <fullName evidence="1">Uncharacterized protein</fullName>
    </submittedName>
</protein>
<evidence type="ECO:0000313" key="1">
    <source>
        <dbReference type="EMBL" id="SED97735.1"/>
    </source>
</evidence>
<proteinExistence type="predicted"/>
<reference evidence="2" key="1">
    <citation type="submission" date="2016-10" db="EMBL/GenBank/DDBJ databases">
        <authorList>
            <person name="Varghese N."/>
            <person name="Submissions S."/>
        </authorList>
    </citation>
    <scope>NUCLEOTIDE SEQUENCE [LARGE SCALE GENOMIC DNA]</scope>
    <source>
        <strain evidence="2">DSM 44498</strain>
    </source>
</reference>
<gene>
    <name evidence="1" type="ORF">SAMN04490239_9482</name>
</gene>
<keyword evidence="2" id="KW-1185">Reference proteome</keyword>
<accession>A0A1H5F2V9</accession>
<dbReference type="EMBL" id="FNSV01000008">
    <property type="protein sequence ID" value="SED97735.1"/>
    <property type="molecule type" value="Genomic_DNA"/>
</dbReference>